<keyword evidence="2" id="KW-1185">Reference proteome</keyword>
<protein>
    <submittedName>
        <fullName evidence="1">Uncharacterized protein</fullName>
    </submittedName>
</protein>
<evidence type="ECO:0000313" key="2">
    <source>
        <dbReference type="Proteomes" id="UP001239111"/>
    </source>
</evidence>
<organism evidence="1 2">
    <name type="scientific">Eretmocerus hayati</name>
    <dbReference type="NCBI Taxonomy" id="131215"/>
    <lineage>
        <taxon>Eukaryota</taxon>
        <taxon>Metazoa</taxon>
        <taxon>Ecdysozoa</taxon>
        <taxon>Arthropoda</taxon>
        <taxon>Hexapoda</taxon>
        <taxon>Insecta</taxon>
        <taxon>Pterygota</taxon>
        <taxon>Neoptera</taxon>
        <taxon>Endopterygota</taxon>
        <taxon>Hymenoptera</taxon>
        <taxon>Apocrita</taxon>
        <taxon>Proctotrupomorpha</taxon>
        <taxon>Chalcidoidea</taxon>
        <taxon>Aphelinidae</taxon>
        <taxon>Aphelininae</taxon>
        <taxon>Eretmocerus</taxon>
    </lineage>
</organism>
<proteinExistence type="predicted"/>
<sequence>MFKYTVTNDVTISSMKFIKRVLWLQQLLPLLSPIQNLLNVLRQVIVIIQDALSDVGVPRDPSLSGYSISESGREGMEGEHRKEGDDCARSFPIASMYLLRSNLFPGIDVSNIRYRVSQNTTNVITLEQGLP</sequence>
<dbReference type="Proteomes" id="UP001239111">
    <property type="component" value="Chromosome 1"/>
</dbReference>
<accession>A0ACC2PLY8</accession>
<name>A0ACC2PLY8_9HYME</name>
<evidence type="ECO:0000313" key="1">
    <source>
        <dbReference type="EMBL" id="KAJ8684443.1"/>
    </source>
</evidence>
<gene>
    <name evidence="1" type="ORF">QAD02_020235</name>
</gene>
<reference evidence="1" key="1">
    <citation type="submission" date="2023-04" db="EMBL/GenBank/DDBJ databases">
        <title>A chromosome-level genome assembly of the parasitoid wasp Eretmocerus hayati.</title>
        <authorList>
            <person name="Zhong Y."/>
            <person name="Liu S."/>
            <person name="Liu Y."/>
        </authorList>
    </citation>
    <scope>NUCLEOTIDE SEQUENCE</scope>
    <source>
        <strain evidence="1">ZJU_SS_LIU_2023</strain>
    </source>
</reference>
<comment type="caution">
    <text evidence="1">The sequence shown here is derived from an EMBL/GenBank/DDBJ whole genome shotgun (WGS) entry which is preliminary data.</text>
</comment>
<dbReference type="EMBL" id="CM056741">
    <property type="protein sequence ID" value="KAJ8684443.1"/>
    <property type="molecule type" value="Genomic_DNA"/>
</dbReference>